<keyword evidence="1" id="KW-0472">Membrane</keyword>
<feature type="transmembrane region" description="Helical" evidence="1">
    <location>
        <begin position="12"/>
        <end position="31"/>
    </location>
</feature>
<evidence type="ECO:0000313" key="2">
    <source>
        <dbReference type="EMBL" id="SDG65920.1"/>
    </source>
</evidence>
<keyword evidence="1" id="KW-1133">Transmembrane helix</keyword>
<name>A0A1G7W424_9HYPH</name>
<dbReference type="EMBL" id="FNCS01000005">
    <property type="protein sequence ID" value="SDG65920.1"/>
    <property type="molecule type" value="Genomic_DNA"/>
</dbReference>
<dbReference type="RefSeq" id="WP_143009376.1">
    <property type="nucleotide sequence ID" value="NZ_FNCS01000005.1"/>
</dbReference>
<reference evidence="2 3" key="1">
    <citation type="submission" date="2016-10" db="EMBL/GenBank/DDBJ databases">
        <authorList>
            <person name="de Groot N.N."/>
        </authorList>
    </citation>
    <scope>NUCLEOTIDE SEQUENCE [LARGE SCALE GENOMIC DNA]</scope>
    <source>
        <strain evidence="2 3">CGMCC 1.10267</strain>
    </source>
</reference>
<evidence type="ECO:0000313" key="3">
    <source>
        <dbReference type="Proteomes" id="UP000199495"/>
    </source>
</evidence>
<dbReference type="Proteomes" id="UP000199495">
    <property type="component" value="Unassembled WGS sequence"/>
</dbReference>
<feature type="transmembrane region" description="Helical" evidence="1">
    <location>
        <begin position="37"/>
        <end position="60"/>
    </location>
</feature>
<keyword evidence="1" id="KW-0812">Transmembrane</keyword>
<dbReference type="STRING" id="440168.SAMN04487974_105155"/>
<dbReference type="OrthoDB" id="9155154at2"/>
<organism evidence="2 3">
    <name type="scientific">Pelagibacterium luteolum</name>
    <dbReference type="NCBI Taxonomy" id="440168"/>
    <lineage>
        <taxon>Bacteria</taxon>
        <taxon>Pseudomonadati</taxon>
        <taxon>Pseudomonadota</taxon>
        <taxon>Alphaproteobacteria</taxon>
        <taxon>Hyphomicrobiales</taxon>
        <taxon>Devosiaceae</taxon>
        <taxon>Pelagibacterium</taxon>
    </lineage>
</organism>
<sequence length="79" mass="8380">MSQRLDTKRRIGGFALGAALTLNFSLSSWMMDHVRSIYGTGALVMQGLMAPSGMLIAGLAPARRRGPARTAKACEGART</sequence>
<dbReference type="AlphaFoldDB" id="A0A1G7W424"/>
<evidence type="ECO:0000256" key="1">
    <source>
        <dbReference type="SAM" id="Phobius"/>
    </source>
</evidence>
<gene>
    <name evidence="2" type="ORF">SAMN04487974_105155</name>
</gene>
<protein>
    <submittedName>
        <fullName evidence="2">Uncharacterized protein</fullName>
    </submittedName>
</protein>
<accession>A0A1G7W424</accession>
<keyword evidence="3" id="KW-1185">Reference proteome</keyword>
<proteinExistence type="predicted"/>